<dbReference type="Proteomes" id="UP001164250">
    <property type="component" value="Chromosome 6"/>
</dbReference>
<sequence>MSTVFNDRAKDVQLFDDTKLGVRGLVDAGITTIPGFFIHPPETLSTLMPKPNSSDSHLLPTIDLSGVDTDLRPTIVEKIASASRQLGFFQVVNHGIPVEVLARLISAIKAFHEQPAEIKTRLYRRDRTVGNLKKFLKYAANELVEWNERVKGLGALLMGLLCEGLGLETGRLKEMSFLEGRAMVAHYYPYCPQADLTIQYGEEWVDVKPVPGTLVINTGDALQIMSNDEYKSVEHRVLANPFL</sequence>
<evidence type="ECO:0000313" key="2">
    <source>
        <dbReference type="Proteomes" id="UP001164250"/>
    </source>
</evidence>
<comment type="caution">
    <text evidence="1">The sequence shown here is derived from an EMBL/GenBank/DDBJ whole genome shotgun (WGS) entry which is preliminary data.</text>
</comment>
<gene>
    <name evidence="1" type="ORF">Patl1_15514</name>
</gene>
<evidence type="ECO:0000313" key="1">
    <source>
        <dbReference type="EMBL" id="KAJ0094852.1"/>
    </source>
</evidence>
<organism evidence="1 2">
    <name type="scientific">Pistacia atlantica</name>
    <dbReference type="NCBI Taxonomy" id="434234"/>
    <lineage>
        <taxon>Eukaryota</taxon>
        <taxon>Viridiplantae</taxon>
        <taxon>Streptophyta</taxon>
        <taxon>Embryophyta</taxon>
        <taxon>Tracheophyta</taxon>
        <taxon>Spermatophyta</taxon>
        <taxon>Magnoliopsida</taxon>
        <taxon>eudicotyledons</taxon>
        <taxon>Gunneridae</taxon>
        <taxon>Pentapetalae</taxon>
        <taxon>rosids</taxon>
        <taxon>malvids</taxon>
        <taxon>Sapindales</taxon>
        <taxon>Anacardiaceae</taxon>
        <taxon>Pistacia</taxon>
    </lineage>
</organism>
<proteinExistence type="predicted"/>
<name>A0ACC1B7J3_9ROSI</name>
<dbReference type="EMBL" id="CM047902">
    <property type="protein sequence ID" value="KAJ0094852.1"/>
    <property type="molecule type" value="Genomic_DNA"/>
</dbReference>
<protein>
    <submittedName>
        <fullName evidence="1">Uncharacterized protein</fullName>
    </submittedName>
</protein>
<keyword evidence="2" id="KW-1185">Reference proteome</keyword>
<reference evidence="2" key="1">
    <citation type="journal article" date="2023" name="G3 (Bethesda)">
        <title>Genome assembly and association tests identify interacting loci associated with vigor, precocity, and sex in interspecific pistachio rootstocks.</title>
        <authorList>
            <person name="Palmer W."/>
            <person name="Jacygrad E."/>
            <person name="Sagayaradj S."/>
            <person name="Cavanaugh K."/>
            <person name="Han R."/>
            <person name="Bertier L."/>
            <person name="Beede B."/>
            <person name="Kafkas S."/>
            <person name="Golino D."/>
            <person name="Preece J."/>
            <person name="Michelmore R."/>
        </authorList>
    </citation>
    <scope>NUCLEOTIDE SEQUENCE [LARGE SCALE GENOMIC DNA]</scope>
</reference>
<accession>A0ACC1B7J3</accession>